<dbReference type="EMBL" id="CP063405">
    <property type="protein sequence ID" value="QSZ29622.1"/>
    <property type="molecule type" value="Genomic_DNA"/>
</dbReference>
<evidence type="ECO:0000313" key="3">
    <source>
        <dbReference type="Proteomes" id="UP000672032"/>
    </source>
</evidence>
<accession>A0A8A3NYI6</accession>
<evidence type="ECO:0000313" key="2">
    <source>
        <dbReference type="EMBL" id="QSZ29622.1"/>
    </source>
</evidence>
<evidence type="ECO:0000256" key="1">
    <source>
        <dbReference type="SAM" id="MobiDB-lite"/>
    </source>
</evidence>
<name>A0A8A3NYI6_9HELO</name>
<reference evidence="2" key="1">
    <citation type="submission" date="2020-10" db="EMBL/GenBank/DDBJ databases">
        <title>Genome Sequence of Monilinia vaccinii-corymbosi Sheds Light on Mummy Berry Disease Infection of Blueberry and Mating Type.</title>
        <authorList>
            <person name="Yow A.G."/>
            <person name="Zhang Y."/>
            <person name="Bansal K."/>
            <person name="Eacker S.M."/>
            <person name="Sullivan S."/>
            <person name="Liachko I."/>
            <person name="Cubeta M.A."/>
            <person name="Rollins J.A."/>
            <person name="Ashrafi H."/>
        </authorList>
    </citation>
    <scope>NUCLEOTIDE SEQUENCE</scope>
    <source>
        <strain evidence="2">RL-1</strain>
    </source>
</reference>
<organism evidence="2 3">
    <name type="scientific">Monilinia vaccinii-corymbosi</name>
    <dbReference type="NCBI Taxonomy" id="61207"/>
    <lineage>
        <taxon>Eukaryota</taxon>
        <taxon>Fungi</taxon>
        <taxon>Dikarya</taxon>
        <taxon>Ascomycota</taxon>
        <taxon>Pezizomycotina</taxon>
        <taxon>Leotiomycetes</taxon>
        <taxon>Helotiales</taxon>
        <taxon>Sclerotiniaceae</taxon>
        <taxon>Monilinia</taxon>
    </lineage>
</organism>
<dbReference type="AlphaFoldDB" id="A0A8A3NYI6"/>
<feature type="region of interest" description="Disordered" evidence="1">
    <location>
        <begin position="27"/>
        <end position="61"/>
    </location>
</feature>
<dbReference type="Proteomes" id="UP000672032">
    <property type="component" value="Chromosome 1"/>
</dbReference>
<sequence>MVIPRGPPRFVYCRRFARRTYHPKFRECNPTKRKGGGGGSGVQAPDGDLERSGTGFAPPSSLPAMRLVLRRTPDKFSRTCLLERRFRIHPGVAMQNLPKDRCFEAQIFKHPDITVKGVDRMESPNHLITRWR</sequence>
<proteinExistence type="predicted"/>
<keyword evidence="3" id="KW-1185">Reference proteome</keyword>
<gene>
    <name evidence="2" type="ORF">DSL72_004138</name>
</gene>
<protein>
    <submittedName>
        <fullName evidence="2">Uncharacterized protein</fullName>
    </submittedName>
</protein>